<accession>A0A4Y7TZF9</accession>
<dbReference type="EMBL" id="QPFP01000001">
    <property type="protein sequence ID" value="TEB39560.1"/>
    <property type="molecule type" value="Genomic_DNA"/>
</dbReference>
<proteinExistence type="predicted"/>
<evidence type="ECO:0000313" key="2">
    <source>
        <dbReference type="EMBL" id="TEB39560.1"/>
    </source>
</evidence>
<comment type="caution">
    <text evidence="2">The sequence shown here is derived from an EMBL/GenBank/DDBJ whole genome shotgun (WGS) entry which is preliminary data.</text>
</comment>
<reference evidence="2 3" key="1">
    <citation type="journal article" date="2019" name="Nat. Ecol. Evol.">
        <title>Megaphylogeny resolves global patterns of mushroom evolution.</title>
        <authorList>
            <person name="Varga T."/>
            <person name="Krizsan K."/>
            <person name="Foldi C."/>
            <person name="Dima B."/>
            <person name="Sanchez-Garcia M."/>
            <person name="Sanchez-Ramirez S."/>
            <person name="Szollosi G.J."/>
            <person name="Szarkandi J.G."/>
            <person name="Papp V."/>
            <person name="Albert L."/>
            <person name="Andreopoulos W."/>
            <person name="Angelini C."/>
            <person name="Antonin V."/>
            <person name="Barry K.W."/>
            <person name="Bougher N.L."/>
            <person name="Buchanan P."/>
            <person name="Buyck B."/>
            <person name="Bense V."/>
            <person name="Catcheside P."/>
            <person name="Chovatia M."/>
            <person name="Cooper J."/>
            <person name="Damon W."/>
            <person name="Desjardin D."/>
            <person name="Finy P."/>
            <person name="Geml J."/>
            <person name="Haridas S."/>
            <person name="Hughes K."/>
            <person name="Justo A."/>
            <person name="Karasinski D."/>
            <person name="Kautmanova I."/>
            <person name="Kiss B."/>
            <person name="Kocsube S."/>
            <person name="Kotiranta H."/>
            <person name="LaButti K.M."/>
            <person name="Lechner B.E."/>
            <person name="Liimatainen K."/>
            <person name="Lipzen A."/>
            <person name="Lukacs Z."/>
            <person name="Mihaltcheva S."/>
            <person name="Morgado L.N."/>
            <person name="Niskanen T."/>
            <person name="Noordeloos M.E."/>
            <person name="Ohm R.A."/>
            <person name="Ortiz-Santana B."/>
            <person name="Ovrebo C."/>
            <person name="Racz N."/>
            <person name="Riley R."/>
            <person name="Savchenko A."/>
            <person name="Shiryaev A."/>
            <person name="Soop K."/>
            <person name="Spirin V."/>
            <person name="Szebenyi C."/>
            <person name="Tomsovsky M."/>
            <person name="Tulloss R.E."/>
            <person name="Uehling J."/>
            <person name="Grigoriev I.V."/>
            <person name="Vagvolgyi C."/>
            <person name="Papp T."/>
            <person name="Martin F.M."/>
            <person name="Miettinen O."/>
            <person name="Hibbett D.S."/>
            <person name="Nagy L.G."/>
        </authorList>
    </citation>
    <scope>NUCLEOTIDE SEQUENCE [LARGE SCALE GENOMIC DNA]</scope>
    <source>
        <strain evidence="2 3">FP101781</strain>
    </source>
</reference>
<organism evidence="2 3">
    <name type="scientific">Coprinellus micaceus</name>
    <name type="common">Glistening ink-cap mushroom</name>
    <name type="synonym">Coprinus micaceus</name>
    <dbReference type="NCBI Taxonomy" id="71717"/>
    <lineage>
        <taxon>Eukaryota</taxon>
        <taxon>Fungi</taxon>
        <taxon>Dikarya</taxon>
        <taxon>Basidiomycota</taxon>
        <taxon>Agaricomycotina</taxon>
        <taxon>Agaricomycetes</taxon>
        <taxon>Agaricomycetidae</taxon>
        <taxon>Agaricales</taxon>
        <taxon>Agaricineae</taxon>
        <taxon>Psathyrellaceae</taxon>
        <taxon>Coprinellus</taxon>
    </lineage>
</organism>
<evidence type="ECO:0000313" key="3">
    <source>
        <dbReference type="Proteomes" id="UP000298030"/>
    </source>
</evidence>
<feature type="region of interest" description="Disordered" evidence="1">
    <location>
        <begin position="33"/>
        <end position="76"/>
    </location>
</feature>
<name>A0A4Y7TZF9_COPMI</name>
<gene>
    <name evidence="2" type="ORF">FA13DRAFT_1723781</name>
</gene>
<dbReference type="Proteomes" id="UP000298030">
    <property type="component" value="Unassembled WGS sequence"/>
</dbReference>
<evidence type="ECO:0000256" key="1">
    <source>
        <dbReference type="SAM" id="MobiDB-lite"/>
    </source>
</evidence>
<sequence length="76" mass="8516">MALFTSPYLSTIFPNSESDEGKWVIRHSLLPSRALTSDPHQRDHTNHPLPTSEPVSEGHTPRPPLRIPSDKSRSCT</sequence>
<keyword evidence="3" id="KW-1185">Reference proteome</keyword>
<protein>
    <submittedName>
        <fullName evidence="2">Uncharacterized protein</fullName>
    </submittedName>
</protein>
<dbReference type="AlphaFoldDB" id="A0A4Y7TZF9"/>